<feature type="transmembrane region" description="Helical" evidence="2">
    <location>
        <begin position="920"/>
        <end position="942"/>
    </location>
</feature>
<dbReference type="SUPFAM" id="SSF82714">
    <property type="entry name" value="Multidrug efflux transporter AcrB TolC docking domain, DN and DC subdomains"/>
    <property type="match status" value="2"/>
</dbReference>
<organism evidence="3 4">
    <name type="scientific">Caulobacter rhizosphaerae</name>
    <dbReference type="NCBI Taxonomy" id="2010972"/>
    <lineage>
        <taxon>Bacteria</taxon>
        <taxon>Pseudomonadati</taxon>
        <taxon>Pseudomonadota</taxon>
        <taxon>Alphaproteobacteria</taxon>
        <taxon>Caulobacterales</taxon>
        <taxon>Caulobacteraceae</taxon>
        <taxon>Caulobacter</taxon>
    </lineage>
</organism>
<feature type="transmembrane region" description="Helical" evidence="2">
    <location>
        <begin position="440"/>
        <end position="463"/>
    </location>
</feature>
<dbReference type="RefSeq" id="WP_310032081.1">
    <property type="nucleotide sequence ID" value="NZ_JAVDRL010000007.1"/>
</dbReference>
<keyword evidence="2" id="KW-1133">Transmembrane helix</keyword>
<feature type="transmembrane region" description="Helical" evidence="2">
    <location>
        <begin position="398"/>
        <end position="419"/>
    </location>
</feature>
<feature type="transmembrane region" description="Helical" evidence="2">
    <location>
        <begin position="475"/>
        <end position="502"/>
    </location>
</feature>
<evidence type="ECO:0000256" key="1">
    <source>
        <dbReference type="SAM" id="MobiDB-lite"/>
    </source>
</evidence>
<evidence type="ECO:0000313" key="4">
    <source>
        <dbReference type="Proteomes" id="UP001262754"/>
    </source>
</evidence>
<dbReference type="InterPro" id="IPR001036">
    <property type="entry name" value="Acrflvin-R"/>
</dbReference>
<feature type="transmembrane region" description="Helical" evidence="2">
    <location>
        <begin position="26"/>
        <end position="46"/>
    </location>
</feature>
<keyword evidence="2" id="KW-0472">Membrane</keyword>
<keyword evidence="4" id="KW-1185">Reference proteome</keyword>
<protein>
    <submittedName>
        <fullName evidence="3">HAE1 family hydrophobic/amphiphilic exporter-1</fullName>
    </submittedName>
</protein>
<feature type="transmembrane region" description="Helical" evidence="2">
    <location>
        <begin position="994"/>
        <end position="1017"/>
    </location>
</feature>
<feature type="transmembrane region" description="Helical" evidence="2">
    <location>
        <begin position="372"/>
        <end position="392"/>
    </location>
</feature>
<feature type="transmembrane region" description="Helical" evidence="2">
    <location>
        <begin position="530"/>
        <end position="560"/>
    </location>
</feature>
<feature type="transmembrane region" description="Helical" evidence="2">
    <location>
        <begin position="963"/>
        <end position="982"/>
    </location>
</feature>
<dbReference type="PANTHER" id="PTHR32063:SF77">
    <property type="entry name" value="ACR FAMILY TRANSPORT PROTEIN"/>
    <property type="match status" value="1"/>
</dbReference>
<dbReference type="Pfam" id="PF00873">
    <property type="entry name" value="ACR_tran"/>
    <property type="match status" value="1"/>
</dbReference>
<evidence type="ECO:0000256" key="2">
    <source>
        <dbReference type="SAM" id="Phobius"/>
    </source>
</evidence>
<dbReference type="InterPro" id="IPR027463">
    <property type="entry name" value="AcrB_DN_DC_subdom"/>
</dbReference>
<dbReference type="Gene3D" id="1.20.1640.10">
    <property type="entry name" value="Multidrug efflux transporter AcrB transmembrane domain"/>
    <property type="match status" value="2"/>
</dbReference>
<evidence type="ECO:0000313" key="3">
    <source>
        <dbReference type="EMBL" id="MDR6531861.1"/>
    </source>
</evidence>
<dbReference type="EMBL" id="JAVDRL010000007">
    <property type="protein sequence ID" value="MDR6531861.1"/>
    <property type="molecule type" value="Genomic_DNA"/>
</dbReference>
<keyword evidence="2" id="KW-0812">Transmembrane</keyword>
<feature type="transmembrane region" description="Helical" evidence="2">
    <location>
        <begin position="861"/>
        <end position="884"/>
    </location>
</feature>
<accession>A0ABU1N097</accession>
<dbReference type="SUPFAM" id="SSF82866">
    <property type="entry name" value="Multidrug efflux transporter AcrB transmembrane domain"/>
    <property type="match status" value="2"/>
</dbReference>
<comment type="caution">
    <text evidence="3">The sequence shown here is derived from an EMBL/GenBank/DDBJ whole genome shotgun (WGS) entry which is preliminary data.</text>
</comment>
<dbReference type="SUPFAM" id="SSF82693">
    <property type="entry name" value="Multidrug efflux transporter AcrB pore domain, PN1, PN2, PC1 and PC2 subdomains"/>
    <property type="match status" value="3"/>
</dbReference>
<feature type="transmembrane region" description="Helical" evidence="2">
    <location>
        <begin position="348"/>
        <end position="365"/>
    </location>
</feature>
<dbReference type="Gene3D" id="3.30.70.1320">
    <property type="entry name" value="Multidrug efflux transporter AcrB pore domain like"/>
    <property type="match status" value="1"/>
</dbReference>
<dbReference type="Gene3D" id="3.30.70.1440">
    <property type="entry name" value="Multidrug efflux transporter AcrB pore domain"/>
    <property type="match status" value="1"/>
</dbReference>
<gene>
    <name evidence="3" type="ORF">J2800_002614</name>
</gene>
<feature type="region of interest" description="Disordered" evidence="1">
    <location>
        <begin position="697"/>
        <end position="717"/>
    </location>
</feature>
<dbReference type="Gene3D" id="3.30.70.1430">
    <property type="entry name" value="Multidrug efflux transporter AcrB pore domain"/>
    <property type="match status" value="2"/>
</dbReference>
<dbReference type="PRINTS" id="PR00702">
    <property type="entry name" value="ACRIFLAVINRP"/>
</dbReference>
<dbReference type="Proteomes" id="UP001262754">
    <property type="component" value="Unassembled WGS sequence"/>
</dbReference>
<feature type="transmembrane region" description="Helical" evidence="2">
    <location>
        <begin position="891"/>
        <end position="914"/>
    </location>
</feature>
<dbReference type="PANTHER" id="PTHR32063">
    <property type="match status" value="1"/>
</dbReference>
<name>A0ABU1N097_9CAUL</name>
<sequence length="1051" mass="112395">MATEHKTGEHKTGELRISAWAIKNPIPVAVLFIALIIAGIGCYMGLPIKQFPNVEFPAVTVTVTQSGAAPGEMETQVTRPIEDAVASISNVKTIRSSVVQGASTTTIEFNLGEDLQKVTDEVRSKVDQTRSLLPREVDEPIVQRLEITSAPIITYAVSAPNMSATELSWFIDDSVTRALQGEKGVAQVARVGGVDREINVIIDPDRMASFGVTAPQLNQALASFSVDAPGGRAKIGGREQTLRVLGAATTVEQLRAITIPVAGGRYVKLTDVAQVGQGAEEERGFARLDGKPVVAFQVMKTRDSSDVAVEDRVKAAVDRLEVKQPGVTFVKIFSTVDETRASFTATEHTLLEGMLLASLVVFLFLREWRATLITAIAMPVSLIPTFAFMAVMGFSLNVVTLLALTLVIGILVDDAVVEIENIEKRVSRGQRPFQAAMEGADSIGLAVVATTFTIVAVFVPVSYMPGTPGQFFKEFGLTVAVAVLFSLVVARLLTPLLAAYFLKPSKDPHPRKPFEGLYRKSLDWALDHRIIAFFLGGLLTVGSLVGSVFLAMIGVLAVGFQPQGNANYYYLKVQGPPGATTADMERTVQAVTTLFRKRPETAHVFAQVGSNIGSGWGGQSGADLRDATITIVLNGKRDLTVTQIKQVVRNSLHDIPDARVNLLGDWGTSDVQTILTAEDGPLLERTAAQIEREMQKLTTVADPRPSSPPTGPEIVIRPKPDEAARLGVSAADIAAIARVATVGDIDANVAKMTQGERRIPIRVRLPADTRADLDALGALRIPTANGGSTRLDTVADLSFQAGPAKIDRFARKRQLTIEADLNNGAQLGQAMSDVNNLPTMKKLPAGVAPAAAGDQEAFIELFTGFAVALLSAVGLVFGVLILLFRSFFKPITILSALPLAISGALVALVVTGQSLSMPSLIGFLMLMGLAAKNSILLVEYAIEQERAGMTQRDAILDACHERARPIIMTTLAMMAGMLPTALGIGTGSEFRQPMAVAVIGGLITSTVLSLVLVPVVYEIVDDIERWLTPKLSRMTTPREADGGRLSPVDRL</sequence>
<dbReference type="Gene3D" id="3.30.2090.10">
    <property type="entry name" value="Multidrug efflux transporter AcrB TolC docking domain, DN and DC subdomains"/>
    <property type="match status" value="2"/>
</dbReference>
<reference evidence="3 4" key="1">
    <citation type="submission" date="2023-07" db="EMBL/GenBank/DDBJ databases">
        <title>Sorghum-associated microbial communities from plants grown in Nebraska, USA.</title>
        <authorList>
            <person name="Schachtman D."/>
        </authorList>
    </citation>
    <scope>NUCLEOTIDE SEQUENCE [LARGE SCALE GENOMIC DNA]</scope>
    <source>
        <strain evidence="3 4">DS2154</strain>
    </source>
</reference>
<proteinExistence type="predicted"/>